<dbReference type="Pfam" id="PF00849">
    <property type="entry name" value="PseudoU_synth_2"/>
    <property type="match status" value="1"/>
</dbReference>
<sequence length="281" mass="30670">MTDSDSSPQGERIAKLIARAGVCSRREAETLVAQGRVAVDGQALDTPAVRVRPGQKVTIDGEALPASEPSRLWRFHKPRGVLTTVQDPEGRTTIYDGLPEDMPRVMPVGRLDLTSEGLLLLTNDGSLKRQLELPSTGWVRRYRVRVFGTVNEKDLAALANGLTVDGISYGPVQARLDSTRGRNSWLTFALREGKNREIRKLCEHLGYQVSRLIRVSYGPFQLGSLKEGMIEEVPGKTLREQLGNRLPAQPEHKRDGGRGGSAPRRGGSGTRSSGRGRNAAG</sequence>
<comment type="catalytic activity">
    <reaction evidence="1">
        <text>a uridine in RNA = a pseudouridine in RNA</text>
        <dbReference type="Rhea" id="RHEA:48348"/>
        <dbReference type="Rhea" id="RHEA-COMP:12068"/>
        <dbReference type="Rhea" id="RHEA-COMP:12069"/>
        <dbReference type="ChEBI" id="CHEBI:65314"/>
        <dbReference type="ChEBI" id="CHEBI:65315"/>
    </reaction>
</comment>
<keyword evidence="10" id="KW-1185">Reference proteome</keyword>
<dbReference type="GO" id="GO:0016853">
    <property type="term" value="F:isomerase activity"/>
    <property type="evidence" value="ECO:0007669"/>
    <property type="project" value="UniProtKB-KW"/>
</dbReference>
<comment type="caution">
    <text evidence="9">The sequence shown here is derived from an EMBL/GenBank/DDBJ whole genome shotgun (WGS) entry which is preliminary data.</text>
</comment>
<dbReference type="PANTHER" id="PTHR47683">
    <property type="entry name" value="PSEUDOURIDINE SYNTHASE FAMILY PROTEIN-RELATED"/>
    <property type="match status" value="1"/>
</dbReference>
<organism evidence="9 10">
    <name type="scientific">Fodinicurvata halophila</name>
    <dbReference type="NCBI Taxonomy" id="1419723"/>
    <lineage>
        <taxon>Bacteria</taxon>
        <taxon>Pseudomonadati</taxon>
        <taxon>Pseudomonadota</taxon>
        <taxon>Alphaproteobacteria</taxon>
        <taxon>Rhodospirillales</taxon>
        <taxon>Rhodovibrionaceae</taxon>
        <taxon>Fodinicurvata</taxon>
    </lineage>
</organism>
<comment type="similarity">
    <text evidence="2 6">Belongs to the pseudouridine synthase RsuA family.</text>
</comment>
<dbReference type="InterPro" id="IPR006145">
    <property type="entry name" value="PsdUridine_synth_RsuA/RluA"/>
</dbReference>
<dbReference type="SMART" id="SM00363">
    <property type="entry name" value="S4"/>
    <property type="match status" value="1"/>
</dbReference>
<evidence type="ECO:0000313" key="9">
    <source>
        <dbReference type="EMBL" id="MFC4350194.1"/>
    </source>
</evidence>
<dbReference type="InterPro" id="IPR002942">
    <property type="entry name" value="S4_RNA-bd"/>
</dbReference>
<dbReference type="Gene3D" id="3.30.70.580">
    <property type="entry name" value="Pseudouridine synthase I, catalytic domain, N-terminal subdomain"/>
    <property type="match status" value="1"/>
</dbReference>
<evidence type="ECO:0000256" key="2">
    <source>
        <dbReference type="ARBA" id="ARBA00008348"/>
    </source>
</evidence>
<feature type="region of interest" description="Disordered" evidence="7">
    <location>
        <begin position="240"/>
        <end position="281"/>
    </location>
</feature>
<feature type="domain" description="RNA-binding S4" evidence="8">
    <location>
        <begin position="11"/>
        <end position="68"/>
    </location>
</feature>
<dbReference type="Proteomes" id="UP001595799">
    <property type="component" value="Unassembled WGS sequence"/>
</dbReference>
<dbReference type="SUPFAM" id="SSF55120">
    <property type="entry name" value="Pseudouridine synthase"/>
    <property type="match status" value="1"/>
</dbReference>
<dbReference type="CDD" id="cd00165">
    <property type="entry name" value="S4"/>
    <property type="match status" value="1"/>
</dbReference>
<proteinExistence type="inferred from homology"/>
<evidence type="ECO:0000256" key="7">
    <source>
        <dbReference type="SAM" id="MobiDB-lite"/>
    </source>
</evidence>
<dbReference type="EMBL" id="JBHSCW010000001">
    <property type="protein sequence ID" value="MFC4350194.1"/>
    <property type="molecule type" value="Genomic_DNA"/>
</dbReference>
<keyword evidence="4 6" id="KW-0413">Isomerase</keyword>
<evidence type="ECO:0000313" key="10">
    <source>
        <dbReference type="Proteomes" id="UP001595799"/>
    </source>
</evidence>
<keyword evidence="3 5" id="KW-0694">RNA-binding</keyword>
<evidence type="ECO:0000256" key="3">
    <source>
        <dbReference type="ARBA" id="ARBA00022884"/>
    </source>
</evidence>
<reference evidence="10" key="1">
    <citation type="journal article" date="2019" name="Int. J. Syst. Evol. Microbiol.">
        <title>The Global Catalogue of Microorganisms (GCM) 10K type strain sequencing project: providing services to taxonomists for standard genome sequencing and annotation.</title>
        <authorList>
            <consortium name="The Broad Institute Genomics Platform"/>
            <consortium name="The Broad Institute Genome Sequencing Center for Infectious Disease"/>
            <person name="Wu L."/>
            <person name="Ma J."/>
        </authorList>
    </citation>
    <scope>NUCLEOTIDE SEQUENCE [LARGE SCALE GENOMIC DNA]</scope>
    <source>
        <strain evidence="10">CECT 8472</strain>
    </source>
</reference>
<dbReference type="InterPro" id="IPR050343">
    <property type="entry name" value="RsuA_PseudoU_synthase"/>
</dbReference>
<dbReference type="NCBIfam" id="TIGR00093">
    <property type="entry name" value="pseudouridine synthase"/>
    <property type="match status" value="1"/>
</dbReference>
<accession>A0ABV8UI65</accession>
<dbReference type="Pfam" id="PF01479">
    <property type="entry name" value="S4"/>
    <property type="match status" value="1"/>
</dbReference>
<dbReference type="InterPro" id="IPR000748">
    <property type="entry name" value="PsdUridine_synth_RsuA/RluB/E/F"/>
</dbReference>
<dbReference type="PANTHER" id="PTHR47683:SF3">
    <property type="entry name" value="RIBOSOMAL LARGE SUBUNIT PSEUDOURIDINE SYNTHASE B"/>
    <property type="match status" value="1"/>
</dbReference>
<evidence type="ECO:0000256" key="4">
    <source>
        <dbReference type="ARBA" id="ARBA00023235"/>
    </source>
</evidence>
<gene>
    <name evidence="9" type="ORF">ACFOW6_01425</name>
</gene>
<evidence type="ECO:0000256" key="1">
    <source>
        <dbReference type="ARBA" id="ARBA00000073"/>
    </source>
</evidence>
<dbReference type="InterPro" id="IPR042092">
    <property type="entry name" value="PsdUridine_s_RsuA/RluB/E/F_cat"/>
</dbReference>
<dbReference type="InterPro" id="IPR036986">
    <property type="entry name" value="S4_RNA-bd_sf"/>
</dbReference>
<dbReference type="SUPFAM" id="SSF55174">
    <property type="entry name" value="Alpha-L RNA-binding motif"/>
    <property type="match status" value="1"/>
</dbReference>
<dbReference type="InterPro" id="IPR020103">
    <property type="entry name" value="PsdUridine_synth_cat_dom_sf"/>
</dbReference>
<dbReference type="PROSITE" id="PS01149">
    <property type="entry name" value="PSI_RSU"/>
    <property type="match status" value="1"/>
</dbReference>
<protein>
    <recommendedName>
        <fullName evidence="6">Pseudouridine synthase</fullName>
        <ecNumber evidence="6">5.4.99.-</ecNumber>
    </recommendedName>
</protein>
<evidence type="ECO:0000259" key="8">
    <source>
        <dbReference type="SMART" id="SM00363"/>
    </source>
</evidence>
<evidence type="ECO:0000256" key="6">
    <source>
        <dbReference type="RuleBase" id="RU003887"/>
    </source>
</evidence>
<dbReference type="Gene3D" id="3.10.290.10">
    <property type="entry name" value="RNA-binding S4 domain"/>
    <property type="match status" value="1"/>
</dbReference>
<dbReference type="PROSITE" id="PS50889">
    <property type="entry name" value="S4"/>
    <property type="match status" value="1"/>
</dbReference>
<dbReference type="Gene3D" id="3.30.70.1560">
    <property type="entry name" value="Alpha-L RNA-binding motif"/>
    <property type="match status" value="1"/>
</dbReference>
<dbReference type="RefSeq" id="WP_382420401.1">
    <property type="nucleotide sequence ID" value="NZ_JBHSCW010000001.1"/>
</dbReference>
<evidence type="ECO:0000256" key="5">
    <source>
        <dbReference type="PROSITE-ProRule" id="PRU00182"/>
    </source>
</evidence>
<name>A0ABV8UI65_9PROT</name>
<dbReference type="InterPro" id="IPR020094">
    <property type="entry name" value="TruA/RsuA/RluB/E/F_N"/>
</dbReference>
<dbReference type="InterPro" id="IPR018496">
    <property type="entry name" value="PsdUridine_synth_RsuA/RluB_CS"/>
</dbReference>
<dbReference type="EC" id="5.4.99.-" evidence="6"/>
<feature type="compositionally biased region" description="Low complexity" evidence="7">
    <location>
        <begin position="261"/>
        <end position="281"/>
    </location>
</feature>